<feature type="transmembrane region" description="Helical" evidence="5">
    <location>
        <begin position="325"/>
        <end position="355"/>
    </location>
</feature>
<dbReference type="RefSeq" id="WP_342695087.1">
    <property type="nucleotide sequence ID" value="NZ_JBCGDO010000004.1"/>
</dbReference>
<feature type="transmembrane region" description="Helical" evidence="5">
    <location>
        <begin position="461"/>
        <end position="477"/>
    </location>
</feature>
<feature type="transmembrane region" description="Helical" evidence="5">
    <location>
        <begin position="266"/>
        <end position="287"/>
    </location>
</feature>
<proteinExistence type="predicted"/>
<gene>
    <name evidence="6" type="ORF">WFZ85_04500</name>
</gene>
<dbReference type="Proteomes" id="UP001460072">
    <property type="component" value="Unassembled WGS sequence"/>
</dbReference>
<feature type="transmembrane region" description="Helical" evidence="5">
    <location>
        <begin position="135"/>
        <end position="156"/>
    </location>
</feature>
<feature type="transmembrane region" description="Helical" evidence="5">
    <location>
        <begin position="44"/>
        <end position="68"/>
    </location>
</feature>
<dbReference type="Pfam" id="PF13520">
    <property type="entry name" value="AA_permease_2"/>
    <property type="match status" value="1"/>
</dbReference>
<evidence type="ECO:0000256" key="1">
    <source>
        <dbReference type="ARBA" id="ARBA00004141"/>
    </source>
</evidence>
<feature type="transmembrane region" description="Helical" evidence="5">
    <location>
        <begin position="225"/>
        <end position="245"/>
    </location>
</feature>
<keyword evidence="2 5" id="KW-0812">Transmembrane</keyword>
<dbReference type="PANTHER" id="PTHR11785:SF512">
    <property type="entry name" value="SOBREMESA, ISOFORM B"/>
    <property type="match status" value="1"/>
</dbReference>
<evidence type="ECO:0000313" key="7">
    <source>
        <dbReference type="Proteomes" id="UP001460072"/>
    </source>
</evidence>
<dbReference type="EMBL" id="JBCGDO010000004">
    <property type="protein sequence ID" value="MEM0541863.1"/>
    <property type="molecule type" value="Genomic_DNA"/>
</dbReference>
<comment type="subcellular location">
    <subcellularLocation>
        <location evidence="1">Membrane</location>
        <topology evidence="1">Multi-pass membrane protein</topology>
    </subcellularLocation>
</comment>
<dbReference type="PIRSF" id="PIRSF006060">
    <property type="entry name" value="AA_transporter"/>
    <property type="match status" value="1"/>
</dbReference>
<feature type="transmembrane region" description="Helical" evidence="5">
    <location>
        <begin position="89"/>
        <end position="115"/>
    </location>
</feature>
<dbReference type="Gene3D" id="1.20.1740.10">
    <property type="entry name" value="Amino acid/polyamine transporter I"/>
    <property type="match status" value="1"/>
</dbReference>
<keyword evidence="7" id="KW-1185">Reference proteome</keyword>
<evidence type="ECO:0000313" key="6">
    <source>
        <dbReference type="EMBL" id="MEM0541863.1"/>
    </source>
</evidence>
<name>A0ABU9N7D4_9FLAO</name>
<dbReference type="InterPro" id="IPR002293">
    <property type="entry name" value="AA/rel_permease1"/>
</dbReference>
<feature type="transmembrane region" description="Helical" evidence="5">
    <location>
        <begin position="12"/>
        <end position="38"/>
    </location>
</feature>
<sequence>MSEEKHHLQRSLGLIDATSIVAGSMIGSGIFVVTTFMARDLGSAAWILVTWLITGLLTMSAALSYGELAGMMPNAGGQYVYIQRAYGRLVSFLYGWTVFTVIQTGVIAAVAVTFANYAAVFFPILENKIFTVGKTYAFTNSQVLAMFSIVLLTYINTKGVKNGKVIQLVFTSAKLIALFALIIFGLYIGFHTDTFSTNFNNMWEAKKTVFDEATQTVTVTKLTGIAIVGAIGATIINSLFSSDAWNNVTFIAAEIKDPKKNIPRSLFLGTLIVTIIYILANIAYLALLPLNGNPNGTIVESGIMFANQNRVGAAAANVIMGNIGVFVMAGLIMVSTFGCNSGLILSGGRLFYAMAKDSLFFKKAGELNHHDVPEKALWLQCIWACLLCISGKYGDLLTYATFASLLFYILTIYGIFILRKKEPDAERPYKAFGYPLIPILYLVVTAGICLTLLIYDTLNTGLGLVIVALGIPVYYWFMNKKE</sequence>
<organism evidence="6 7">
    <name type="scientific">Flavobacterium aureirubrum</name>
    <dbReference type="NCBI Taxonomy" id="3133147"/>
    <lineage>
        <taxon>Bacteria</taxon>
        <taxon>Pseudomonadati</taxon>
        <taxon>Bacteroidota</taxon>
        <taxon>Flavobacteriia</taxon>
        <taxon>Flavobacteriales</taxon>
        <taxon>Flavobacteriaceae</taxon>
        <taxon>Flavobacterium</taxon>
    </lineage>
</organism>
<feature type="transmembrane region" description="Helical" evidence="5">
    <location>
        <begin position="399"/>
        <end position="419"/>
    </location>
</feature>
<protein>
    <submittedName>
        <fullName evidence="6">Amino acid permease</fullName>
    </submittedName>
</protein>
<dbReference type="InterPro" id="IPR050598">
    <property type="entry name" value="AminoAcid_Transporter"/>
</dbReference>
<evidence type="ECO:0000256" key="3">
    <source>
        <dbReference type="ARBA" id="ARBA00022989"/>
    </source>
</evidence>
<comment type="caution">
    <text evidence="6">The sequence shown here is derived from an EMBL/GenBank/DDBJ whole genome shotgun (WGS) entry which is preliminary data.</text>
</comment>
<reference evidence="6 7" key="1">
    <citation type="submission" date="2024-03" db="EMBL/GenBank/DDBJ databases">
        <title>Two novel species of the genus Flavobacterium exhibiting potentially degradation of complex polysaccharides.</title>
        <authorList>
            <person name="Lian X."/>
        </authorList>
    </citation>
    <scope>NUCLEOTIDE SEQUENCE [LARGE SCALE GENOMIC DNA]</scope>
    <source>
        <strain evidence="7">j3</strain>
    </source>
</reference>
<keyword evidence="4 5" id="KW-0472">Membrane</keyword>
<keyword evidence="3 5" id="KW-1133">Transmembrane helix</keyword>
<evidence type="ECO:0000256" key="4">
    <source>
        <dbReference type="ARBA" id="ARBA00023136"/>
    </source>
</evidence>
<feature type="transmembrane region" description="Helical" evidence="5">
    <location>
        <begin position="168"/>
        <end position="190"/>
    </location>
</feature>
<evidence type="ECO:0000256" key="5">
    <source>
        <dbReference type="SAM" id="Phobius"/>
    </source>
</evidence>
<feature type="transmembrane region" description="Helical" evidence="5">
    <location>
        <begin position="431"/>
        <end position="455"/>
    </location>
</feature>
<accession>A0ABU9N7D4</accession>
<dbReference type="PANTHER" id="PTHR11785">
    <property type="entry name" value="AMINO ACID TRANSPORTER"/>
    <property type="match status" value="1"/>
</dbReference>
<evidence type="ECO:0000256" key="2">
    <source>
        <dbReference type="ARBA" id="ARBA00022692"/>
    </source>
</evidence>